<proteinExistence type="predicted"/>
<dbReference type="InterPro" id="IPR016208">
    <property type="entry name" value="Ald_Oxase/xanthine_DH-like"/>
</dbReference>
<dbReference type="InterPro" id="IPR008274">
    <property type="entry name" value="AldOxase/xan_DH_MoCoBD1"/>
</dbReference>
<accession>A0ABY7ERB3</accession>
<reference evidence="2" key="1">
    <citation type="submission" date="2022-11" db="EMBL/GenBank/DDBJ databases">
        <title>Centuries of genome instability and evolution in soft-shell clam transmissible cancer (bioRxiv).</title>
        <authorList>
            <person name="Hart S.F.M."/>
            <person name="Yonemitsu M.A."/>
            <person name="Giersch R.M."/>
            <person name="Beal B.F."/>
            <person name="Arriagada G."/>
            <person name="Davis B.W."/>
            <person name="Ostrander E.A."/>
            <person name="Goff S.P."/>
            <person name="Metzger M.J."/>
        </authorList>
    </citation>
    <scope>NUCLEOTIDE SEQUENCE</scope>
    <source>
        <strain evidence="2">MELC-2E11</strain>
        <tissue evidence="2">Siphon/mantle</tissue>
    </source>
</reference>
<evidence type="ECO:0000313" key="3">
    <source>
        <dbReference type="Proteomes" id="UP001164746"/>
    </source>
</evidence>
<dbReference type="InterPro" id="IPR037165">
    <property type="entry name" value="AldOxase/xan_DH_Mopterin-bd_sf"/>
</dbReference>
<evidence type="ECO:0000259" key="1">
    <source>
        <dbReference type="Pfam" id="PF02738"/>
    </source>
</evidence>
<dbReference type="Pfam" id="PF02738">
    <property type="entry name" value="MoCoBD_1"/>
    <property type="match status" value="1"/>
</dbReference>
<dbReference type="Proteomes" id="UP001164746">
    <property type="component" value="Chromosome 7"/>
</dbReference>
<protein>
    <submittedName>
        <fullName evidence="2">AOXB-like protein</fullName>
    </submittedName>
</protein>
<feature type="domain" description="Aldehyde oxidase/xanthine dehydrogenase first molybdopterin binding" evidence="1">
    <location>
        <begin position="1"/>
        <end position="96"/>
    </location>
</feature>
<evidence type="ECO:0000313" key="2">
    <source>
        <dbReference type="EMBL" id="WAR11108.1"/>
    </source>
</evidence>
<feature type="non-terminal residue" evidence="2">
    <location>
        <position position="100"/>
    </location>
</feature>
<organism evidence="2 3">
    <name type="scientific">Mya arenaria</name>
    <name type="common">Soft-shell clam</name>
    <dbReference type="NCBI Taxonomy" id="6604"/>
    <lineage>
        <taxon>Eukaryota</taxon>
        <taxon>Metazoa</taxon>
        <taxon>Spiralia</taxon>
        <taxon>Lophotrochozoa</taxon>
        <taxon>Mollusca</taxon>
        <taxon>Bivalvia</taxon>
        <taxon>Autobranchia</taxon>
        <taxon>Heteroconchia</taxon>
        <taxon>Euheterodonta</taxon>
        <taxon>Imparidentia</taxon>
        <taxon>Neoheterodontei</taxon>
        <taxon>Myida</taxon>
        <taxon>Myoidea</taxon>
        <taxon>Myidae</taxon>
        <taxon>Mya</taxon>
    </lineage>
</organism>
<keyword evidence="3" id="KW-1185">Reference proteome</keyword>
<dbReference type="PANTHER" id="PTHR45444">
    <property type="entry name" value="XANTHINE DEHYDROGENASE"/>
    <property type="match status" value="1"/>
</dbReference>
<dbReference type="EMBL" id="CP111018">
    <property type="protein sequence ID" value="WAR11108.1"/>
    <property type="molecule type" value="Genomic_DNA"/>
</dbReference>
<dbReference type="PANTHER" id="PTHR45444:SF3">
    <property type="entry name" value="XANTHINE DEHYDROGENASE"/>
    <property type="match status" value="1"/>
</dbReference>
<dbReference type="Gene3D" id="3.30.365.10">
    <property type="entry name" value="Aldehyde oxidase/xanthine dehydrogenase, molybdopterin binding domain"/>
    <property type="match status" value="1"/>
</dbReference>
<feature type="non-terminal residue" evidence="2">
    <location>
        <position position="1"/>
    </location>
</feature>
<gene>
    <name evidence="2" type="ORF">MAR_036184</name>
</gene>
<sequence>VGVSNDGILEAIDVKLYSNAGYAVDLSWPILENAVTSFESGYKVRALRVVGRACKTHTASNTAFRGFGHPQGVLVMEDIVTRAAAVTGLTPEVVSYRTCS</sequence>
<dbReference type="SUPFAM" id="SSF56003">
    <property type="entry name" value="Molybdenum cofactor-binding domain"/>
    <property type="match status" value="1"/>
</dbReference>
<name>A0ABY7ERB3_MYAAR</name>